<dbReference type="Proteomes" id="UP001152797">
    <property type="component" value="Unassembled WGS sequence"/>
</dbReference>
<protein>
    <recommendedName>
        <fullName evidence="5">Reverse transcriptase Ty1/copia-type domain-containing protein</fullName>
    </recommendedName>
</protein>
<feature type="region of interest" description="Disordered" evidence="1">
    <location>
        <begin position="1289"/>
        <end position="1325"/>
    </location>
</feature>
<dbReference type="EMBL" id="CAMXCT030005613">
    <property type="protein sequence ID" value="CAL4800165.1"/>
    <property type="molecule type" value="Genomic_DNA"/>
</dbReference>
<accession>A0A9P1GH08</accession>
<feature type="compositionally biased region" description="Low complexity" evidence="1">
    <location>
        <begin position="201"/>
        <end position="217"/>
    </location>
</feature>
<keyword evidence="4" id="KW-1185">Reference proteome</keyword>
<feature type="compositionally biased region" description="Basic and acidic residues" evidence="1">
    <location>
        <begin position="84"/>
        <end position="95"/>
    </location>
</feature>
<organism evidence="2">
    <name type="scientific">Cladocopium goreaui</name>
    <dbReference type="NCBI Taxonomy" id="2562237"/>
    <lineage>
        <taxon>Eukaryota</taxon>
        <taxon>Sar</taxon>
        <taxon>Alveolata</taxon>
        <taxon>Dinophyceae</taxon>
        <taxon>Suessiales</taxon>
        <taxon>Symbiodiniaceae</taxon>
        <taxon>Cladocopium</taxon>
    </lineage>
</organism>
<feature type="compositionally biased region" description="Basic and acidic residues" evidence="1">
    <location>
        <begin position="1"/>
        <end position="15"/>
    </location>
</feature>
<gene>
    <name evidence="2" type="ORF">C1SCF055_LOCUS37878</name>
</gene>
<feature type="region of interest" description="Disordered" evidence="1">
    <location>
        <begin position="1"/>
        <end position="26"/>
    </location>
</feature>
<feature type="compositionally biased region" description="Pro residues" evidence="1">
    <location>
        <begin position="568"/>
        <end position="582"/>
    </location>
</feature>
<feature type="region of interest" description="Disordered" evidence="1">
    <location>
        <begin position="38"/>
        <end position="309"/>
    </location>
</feature>
<feature type="compositionally biased region" description="Basic and acidic residues" evidence="1">
    <location>
        <begin position="1395"/>
        <end position="1407"/>
    </location>
</feature>
<feature type="compositionally biased region" description="Polar residues" evidence="1">
    <location>
        <begin position="129"/>
        <end position="140"/>
    </location>
</feature>
<evidence type="ECO:0008006" key="5">
    <source>
        <dbReference type="Google" id="ProtNLM"/>
    </source>
</evidence>
<proteinExistence type="predicted"/>
<feature type="compositionally biased region" description="Basic and acidic residues" evidence="1">
    <location>
        <begin position="157"/>
        <end position="176"/>
    </location>
</feature>
<feature type="compositionally biased region" description="Basic and acidic residues" evidence="1">
    <location>
        <begin position="188"/>
        <end position="200"/>
    </location>
</feature>
<feature type="compositionally biased region" description="Basic and acidic residues" evidence="1">
    <location>
        <begin position="40"/>
        <end position="50"/>
    </location>
</feature>
<feature type="non-terminal residue" evidence="2">
    <location>
        <position position="1438"/>
    </location>
</feature>
<feature type="compositionally biased region" description="Acidic residues" evidence="1">
    <location>
        <begin position="281"/>
        <end position="294"/>
    </location>
</feature>
<feature type="region of interest" description="Disordered" evidence="1">
    <location>
        <begin position="540"/>
        <end position="630"/>
    </location>
</feature>
<name>A0A9P1GH08_9DINO</name>
<dbReference type="OrthoDB" id="448933at2759"/>
<reference evidence="2" key="1">
    <citation type="submission" date="2022-10" db="EMBL/GenBank/DDBJ databases">
        <authorList>
            <person name="Chen Y."/>
            <person name="Dougan E. K."/>
            <person name="Chan C."/>
            <person name="Rhodes N."/>
            <person name="Thang M."/>
        </authorList>
    </citation>
    <scope>NUCLEOTIDE SEQUENCE</scope>
</reference>
<evidence type="ECO:0000256" key="1">
    <source>
        <dbReference type="SAM" id="MobiDB-lite"/>
    </source>
</evidence>
<feature type="region of interest" description="Disordered" evidence="1">
    <location>
        <begin position="492"/>
        <end position="514"/>
    </location>
</feature>
<dbReference type="EMBL" id="CAMXCT020005613">
    <property type="protein sequence ID" value="CAL1166228.1"/>
    <property type="molecule type" value="Genomic_DNA"/>
</dbReference>
<feature type="compositionally biased region" description="Low complexity" evidence="1">
    <location>
        <begin position="1378"/>
        <end position="1389"/>
    </location>
</feature>
<feature type="compositionally biased region" description="Basic residues" evidence="1">
    <location>
        <begin position="62"/>
        <end position="73"/>
    </location>
</feature>
<feature type="compositionally biased region" description="Basic and acidic residues" evidence="1">
    <location>
        <begin position="105"/>
        <end position="128"/>
    </location>
</feature>
<evidence type="ECO:0000313" key="3">
    <source>
        <dbReference type="EMBL" id="CAL4800165.1"/>
    </source>
</evidence>
<reference evidence="3 4" key="2">
    <citation type="submission" date="2024-05" db="EMBL/GenBank/DDBJ databases">
        <authorList>
            <person name="Chen Y."/>
            <person name="Shah S."/>
            <person name="Dougan E. K."/>
            <person name="Thang M."/>
            <person name="Chan C."/>
        </authorList>
    </citation>
    <scope>NUCLEOTIDE SEQUENCE [LARGE SCALE GENOMIC DNA]</scope>
</reference>
<dbReference type="EMBL" id="CAMXCT010005613">
    <property type="protein sequence ID" value="CAI4012853.1"/>
    <property type="molecule type" value="Genomic_DNA"/>
</dbReference>
<evidence type="ECO:0000313" key="2">
    <source>
        <dbReference type="EMBL" id="CAI4012853.1"/>
    </source>
</evidence>
<comment type="caution">
    <text evidence="2">The sequence shown here is derived from an EMBL/GenBank/DDBJ whole genome shotgun (WGS) entry which is preliminary data.</text>
</comment>
<evidence type="ECO:0000313" key="4">
    <source>
        <dbReference type="Proteomes" id="UP001152797"/>
    </source>
</evidence>
<feature type="region of interest" description="Disordered" evidence="1">
    <location>
        <begin position="1360"/>
        <end position="1438"/>
    </location>
</feature>
<sequence length="1438" mass="159745">MADLAQEEKQQRAADEGTGATANLGSQSEWSSCFCANLKGEVDPNDRNAWDSDDEEVDEFGRRKKSAKTRSTAKARGAPSESKGQARADKHKEQACEQFLPQEVQRTRSQDQWHDRSWQDNGDWDSRARSTQPTSSTETRGWNRRSRASSAATWQEEAARSNRTPRRDSRFTQDRNRRGHRSVAATQRRIDRGQERRRQAELAAQQAQAATQTEPQQGDTAPPEPSRPPRVSTSERRARSAPPPGQAALEANEEAEVSLVPRKDRRRRDRAETEAKSQEPIPEEELEEVLEEELPASSSVRVPTPPRVPDEHYISEARRILDQPQPEVPEEIAAAAADESGNETEVEWGDSLSSYSSYEVCEIPDLETARKRYPSLDVSSNLTPWLVRHAAWLIARFHVRGKDGLTPYRLTTGSDYSHPVAMLGKLDRDDSNVLGTSSGAIAVRSVRRLPKESQISQELMNNMKGIPWQPRDGMRHKINRELSQPVALPAPAAAGPTALASEPPEEEHPTLAEDGQNVDQDGLVVQAAAQLEDLLGDQAEDFPAGIPADDDDALSCVPTTPARSEAADPPPAARPSGQPPPFRGAGWSSSLQSLPDEPMSPSGLGQGGKRVRDDQAALAPGQAEAKQSRQAGVLQHLTNHEIWSHIQEWANSEDKSNPMALQRIANVTDFVDQLLDPEEVTKARKVQLQKLWERGAFTPVHRQEIPKGSQIFSHKWVDKCSKGAYKSRFTCADVKARYTAAEEEGLDVFVPTPTPEAHNLLEVYALTKGYYARSLDIVAAFLIGADRGASEGKHVYMRAPVEWHDIFLEWLETLSPELKDWYKESFKELFFRLDGNLYGRRTAGSVYRNELEEILCSKVDPQRYSFSRGEKDPCVFRCDKSGIILIHHIDDIRMAGPKEAVNHLVDVEMPKHCEVQAGELESEGTAVEYLGRTKVRTKDAIITIPDEKHIKAVIAAAGISARDRSEVPSKQLNLLETEPLGEADAKLYRSAVGSAIYLSLDRREIQYAVKEAARHMSQPRKCDMQAVKTLAAYLQSHPHVGRVTTCDPNCLPATSSPDAELRGVSRAAREAIFLKARSKLRHLEVCEFYVQGALQSKQIALGKVKGTVNCANFLTKHPKSGTEVRQAMPGLGMYEARDGEDMLSSSKKISVKVSTVTKQHAWKTPTPACVGWIKDQDRAGRTATAYRQNGQLVGCIKALVVLSQIQAVAGQPTYCLSPYEWYALFFLAAIGTCVLIWKLAEQFIACCVDWLCPIEPVAQETGHEVQLHIQDQQITLRLRVTAIRNNQQLTLTNPAPAATPRSEPAANPRTPAVAPRSPEELTPRGIERWHEERWVQEAAEARMTIQELIEWRNQEESLLRGEHPDGMSDLQDSESSESEAAPASAGSTAVQRAAPPERADPPTREPESEADAASIERSDPFAHMSPAEFEQWRRAENR</sequence>